<dbReference type="PANTHER" id="PTHR33594">
    <property type="entry name" value="SUPERFAMILY HYDROLASE, PUTATIVE (AFU_ORTHOLOGUE AFUA_1G03035)-RELATED"/>
    <property type="match status" value="1"/>
</dbReference>
<gene>
    <name evidence="2" type="ORF">CAL12_23830</name>
</gene>
<dbReference type="SUPFAM" id="SSF109604">
    <property type="entry name" value="HD-domain/PDEase-like"/>
    <property type="match status" value="1"/>
</dbReference>
<dbReference type="PANTHER" id="PTHR33594:SF1">
    <property type="entry name" value="HD_PDEASE DOMAIN-CONTAINING PROTEIN"/>
    <property type="match status" value="1"/>
</dbReference>
<dbReference type="SMART" id="SM00471">
    <property type="entry name" value="HDc"/>
    <property type="match status" value="1"/>
</dbReference>
<proteinExistence type="predicted"/>
<organism evidence="2 3">
    <name type="scientific">Bordetella genomosp. 8</name>
    <dbReference type="NCBI Taxonomy" id="1416806"/>
    <lineage>
        <taxon>Bacteria</taxon>
        <taxon>Pseudomonadati</taxon>
        <taxon>Pseudomonadota</taxon>
        <taxon>Betaproteobacteria</taxon>
        <taxon>Burkholderiales</taxon>
        <taxon>Alcaligenaceae</taxon>
        <taxon>Bordetella</taxon>
    </lineage>
</organism>
<accession>A0A1W6YR62</accession>
<reference evidence="2 3" key="1">
    <citation type="submission" date="2017-05" db="EMBL/GenBank/DDBJ databases">
        <title>Complete and WGS of Bordetella genogroups.</title>
        <authorList>
            <person name="Spilker T."/>
            <person name="LiPuma J."/>
        </authorList>
    </citation>
    <scope>NUCLEOTIDE SEQUENCE [LARGE SCALE GENOMIC DNA]</scope>
    <source>
        <strain evidence="2 3">AU19157</strain>
    </source>
</reference>
<dbReference type="KEGG" id="bgv:CAL12_23830"/>
<dbReference type="InterPro" id="IPR006674">
    <property type="entry name" value="HD_domain"/>
</dbReference>
<evidence type="ECO:0000313" key="2">
    <source>
        <dbReference type="EMBL" id="ARP83537.1"/>
    </source>
</evidence>
<dbReference type="PROSITE" id="PS51831">
    <property type="entry name" value="HD"/>
    <property type="match status" value="1"/>
</dbReference>
<dbReference type="EMBL" id="CP021108">
    <property type="protein sequence ID" value="ARP83537.1"/>
    <property type="molecule type" value="Genomic_DNA"/>
</dbReference>
<dbReference type="InterPro" id="IPR003607">
    <property type="entry name" value="HD/PDEase_dom"/>
</dbReference>
<dbReference type="STRING" id="1416806.CAL12_23830"/>
<evidence type="ECO:0000313" key="3">
    <source>
        <dbReference type="Proteomes" id="UP000194151"/>
    </source>
</evidence>
<dbReference type="RefSeq" id="WP_086066869.1">
    <property type="nucleotide sequence ID" value="NZ_CP021108.1"/>
</dbReference>
<dbReference type="Gene3D" id="1.10.3210.50">
    <property type="match status" value="1"/>
</dbReference>
<dbReference type="OrthoDB" id="9797344at2"/>
<protein>
    <submittedName>
        <fullName evidence="2">Hydrolase</fullName>
    </submittedName>
</protein>
<name>A0A1W6YR62_9BORD</name>
<sequence>MDEDLLAYWKPRLAEIAAPAAADDGAHDLNHLQRVWSVARRILDDHPEADALVVLAACFLHDLVNLPKNHPERSKASVMAAAQATRALADAGFPADKLPAVAHAIEAHSFSADIPPRTVEARIVQDADRMDALGAIGLARMFHVGGQLGRPLAHGTDPLAVGRPLDDTQYALDHIEAKLLRLPATLHTAAARRIAETRAARLRRFRDEFVAEWTGDDADQ</sequence>
<evidence type="ECO:0000259" key="1">
    <source>
        <dbReference type="PROSITE" id="PS51831"/>
    </source>
</evidence>
<dbReference type="Pfam" id="PF01966">
    <property type="entry name" value="HD"/>
    <property type="match status" value="1"/>
</dbReference>
<feature type="domain" description="HD" evidence="1">
    <location>
        <begin position="28"/>
        <end position="133"/>
    </location>
</feature>
<keyword evidence="3" id="KW-1185">Reference proteome</keyword>
<dbReference type="Proteomes" id="UP000194151">
    <property type="component" value="Chromosome"/>
</dbReference>
<keyword evidence="2" id="KW-0378">Hydrolase</keyword>
<dbReference type="AlphaFoldDB" id="A0A1W6YR62"/>
<dbReference type="GO" id="GO:0016787">
    <property type="term" value="F:hydrolase activity"/>
    <property type="evidence" value="ECO:0007669"/>
    <property type="project" value="UniProtKB-KW"/>
</dbReference>
<dbReference type="CDD" id="cd00077">
    <property type="entry name" value="HDc"/>
    <property type="match status" value="1"/>
</dbReference>